<feature type="domain" description="HTH gntR-type" evidence="4">
    <location>
        <begin position="9"/>
        <end position="77"/>
    </location>
</feature>
<comment type="caution">
    <text evidence="5">The sequence shown here is derived from an EMBL/GenBank/DDBJ whole genome shotgun (WGS) entry which is preliminary data.</text>
</comment>
<dbReference type="InterPro" id="IPR036388">
    <property type="entry name" value="WH-like_DNA-bd_sf"/>
</dbReference>
<keyword evidence="1" id="KW-0805">Transcription regulation</keyword>
<dbReference type="InterPro" id="IPR011711">
    <property type="entry name" value="GntR_C"/>
</dbReference>
<dbReference type="SMART" id="SM00895">
    <property type="entry name" value="FCD"/>
    <property type="match status" value="1"/>
</dbReference>
<dbReference type="InterPro" id="IPR008920">
    <property type="entry name" value="TF_FadR/GntR_C"/>
</dbReference>
<dbReference type="Proteomes" id="UP000648182">
    <property type="component" value="Unassembled WGS sequence"/>
</dbReference>
<dbReference type="PROSITE" id="PS50949">
    <property type="entry name" value="HTH_GNTR"/>
    <property type="match status" value="1"/>
</dbReference>
<dbReference type="PRINTS" id="PR00035">
    <property type="entry name" value="HTHGNTR"/>
</dbReference>
<evidence type="ECO:0000256" key="2">
    <source>
        <dbReference type="ARBA" id="ARBA00023125"/>
    </source>
</evidence>
<dbReference type="Gene3D" id="1.10.10.10">
    <property type="entry name" value="Winged helix-like DNA-binding domain superfamily/Winged helix DNA-binding domain"/>
    <property type="match status" value="1"/>
</dbReference>
<dbReference type="EMBL" id="JACSPV010000001">
    <property type="protein sequence ID" value="MBD8003509.1"/>
    <property type="molecule type" value="Genomic_DNA"/>
</dbReference>
<gene>
    <name evidence="5" type="ORF">H9631_00285</name>
</gene>
<dbReference type="SUPFAM" id="SSF48008">
    <property type="entry name" value="GntR ligand-binding domain-like"/>
    <property type="match status" value="1"/>
</dbReference>
<reference evidence="5 6" key="1">
    <citation type="submission" date="2020-08" db="EMBL/GenBank/DDBJ databases">
        <title>A Genomic Blueprint of the Chicken Gut Microbiome.</title>
        <authorList>
            <person name="Gilroy R."/>
            <person name="Ravi A."/>
            <person name="Getino M."/>
            <person name="Pursley I."/>
            <person name="Horton D.L."/>
            <person name="Alikhan N.-F."/>
            <person name="Baker D."/>
            <person name="Gharbi K."/>
            <person name="Hall N."/>
            <person name="Watson M."/>
            <person name="Adriaenssens E.M."/>
            <person name="Foster-Nyarko E."/>
            <person name="Jarju S."/>
            <person name="Secka A."/>
            <person name="Antonio M."/>
            <person name="Oren A."/>
            <person name="Chaudhuri R."/>
            <person name="La Ragione R.M."/>
            <person name="Hildebrand F."/>
            <person name="Pallen M.J."/>
        </authorList>
    </citation>
    <scope>NUCLEOTIDE SEQUENCE [LARGE SCALE GENOMIC DNA]</scope>
    <source>
        <strain evidence="5 6">Sa1BUA2</strain>
    </source>
</reference>
<dbReference type="PANTHER" id="PTHR43537">
    <property type="entry name" value="TRANSCRIPTIONAL REGULATOR, GNTR FAMILY"/>
    <property type="match status" value="1"/>
</dbReference>
<organism evidence="5 6">
    <name type="scientific">Bacillus norwichensis</name>
    <dbReference type="NCBI Taxonomy" id="2762217"/>
    <lineage>
        <taxon>Bacteria</taxon>
        <taxon>Bacillati</taxon>
        <taxon>Bacillota</taxon>
        <taxon>Bacilli</taxon>
        <taxon>Bacillales</taxon>
        <taxon>Bacillaceae</taxon>
        <taxon>Bacillus</taxon>
    </lineage>
</organism>
<evidence type="ECO:0000313" key="5">
    <source>
        <dbReference type="EMBL" id="MBD8003509.1"/>
    </source>
</evidence>
<evidence type="ECO:0000259" key="4">
    <source>
        <dbReference type="PROSITE" id="PS50949"/>
    </source>
</evidence>
<evidence type="ECO:0000313" key="6">
    <source>
        <dbReference type="Proteomes" id="UP000648182"/>
    </source>
</evidence>
<sequence length="225" mass="25887">MMYKRANRLSLVDQVISQMEELIENGHWPVGHKIPSEMLLIEEFDVSRNTLREAVQALVHAGLLESKQGSGTVVRSTSVFEAAMQRQIEKTGLIETLEVRLALEKEAAQLAAMRRGEEDIDKLRGYIDKCRDAAERRKLEDFIAADIKFHQAIFQAAKNSLLQDLYEHMTKPLYSSIKDLMAMDPQFCFEEEIHDELFRAICDQDVETAVNEVNEYIAHFKKRLT</sequence>
<proteinExistence type="predicted"/>
<evidence type="ECO:0000256" key="1">
    <source>
        <dbReference type="ARBA" id="ARBA00023015"/>
    </source>
</evidence>
<dbReference type="InterPro" id="IPR000524">
    <property type="entry name" value="Tscrpt_reg_HTH_GntR"/>
</dbReference>
<keyword evidence="3" id="KW-0804">Transcription</keyword>
<dbReference type="CDD" id="cd07377">
    <property type="entry name" value="WHTH_GntR"/>
    <property type="match status" value="1"/>
</dbReference>
<keyword evidence="2" id="KW-0238">DNA-binding</keyword>
<protein>
    <submittedName>
        <fullName evidence="5">FadR family transcriptional regulator</fullName>
    </submittedName>
</protein>
<dbReference type="SMART" id="SM00345">
    <property type="entry name" value="HTH_GNTR"/>
    <property type="match status" value="1"/>
</dbReference>
<keyword evidence="6" id="KW-1185">Reference proteome</keyword>
<dbReference type="InterPro" id="IPR036390">
    <property type="entry name" value="WH_DNA-bd_sf"/>
</dbReference>
<dbReference type="Pfam" id="PF07729">
    <property type="entry name" value="FCD"/>
    <property type="match status" value="1"/>
</dbReference>
<dbReference type="SUPFAM" id="SSF46785">
    <property type="entry name" value="Winged helix' DNA-binding domain"/>
    <property type="match status" value="1"/>
</dbReference>
<evidence type="ECO:0000256" key="3">
    <source>
        <dbReference type="ARBA" id="ARBA00023163"/>
    </source>
</evidence>
<dbReference type="PANTHER" id="PTHR43537:SF47">
    <property type="entry name" value="REGULATORY PROTEIN GNTR HTH"/>
    <property type="match status" value="1"/>
</dbReference>
<dbReference type="Pfam" id="PF00392">
    <property type="entry name" value="GntR"/>
    <property type="match status" value="1"/>
</dbReference>
<name>A0ABR8VFE5_9BACI</name>
<accession>A0ABR8VFE5</accession>
<dbReference type="Gene3D" id="1.20.120.530">
    <property type="entry name" value="GntR ligand-binding domain-like"/>
    <property type="match status" value="1"/>
</dbReference>